<dbReference type="Proteomes" id="UP000315017">
    <property type="component" value="Chromosome"/>
</dbReference>
<gene>
    <name evidence="2" type="ORF">ETAA8_49760</name>
</gene>
<protein>
    <submittedName>
        <fullName evidence="2">Uncharacterized protein</fullName>
    </submittedName>
</protein>
<keyword evidence="1" id="KW-0812">Transmembrane</keyword>
<dbReference type="EMBL" id="CP036274">
    <property type="protein sequence ID" value="QDU29860.1"/>
    <property type="molecule type" value="Genomic_DNA"/>
</dbReference>
<accession>A0A517YHZ7</accession>
<keyword evidence="3" id="KW-1185">Reference proteome</keyword>
<keyword evidence="1" id="KW-0472">Membrane</keyword>
<feature type="transmembrane region" description="Helical" evidence="1">
    <location>
        <begin position="46"/>
        <end position="67"/>
    </location>
</feature>
<feature type="transmembrane region" description="Helical" evidence="1">
    <location>
        <begin position="74"/>
        <end position="96"/>
    </location>
</feature>
<reference evidence="2 3" key="1">
    <citation type="submission" date="2019-02" db="EMBL/GenBank/DDBJ databases">
        <title>Deep-cultivation of Planctomycetes and their phenomic and genomic characterization uncovers novel biology.</title>
        <authorList>
            <person name="Wiegand S."/>
            <person name="Jogler M."/>
            <person name="Boedeker C."/>
            <person name="Pinto D."/>
            <person name="Vollmers J."/>
            <person name="Rivas-Marin E."/>
            <person name="Kohn T."/>
            <person name="Peeters S.H."/>
            <person name="Heuer A."/>
            <person name="Rast P."/>
            <person name="Oberbeckmann S."/>
            <person name="Bunk B."/>
            <person name="Jeske O."/>
            <person name="Meyerdierks A."/>
            <person name="Storesund J.E."/>
            <person name="Kallscheuer N."/>
            <person name="Luecker S."/>
            <person name="Lage O.M."/>
            <person name="Pohl T."/>
            <person name="Merkel B.J."/>
            <person name="Hornburger P."/>
            <person name="Mueller R.-W."/>
            <person name="Bruemmer F."/>
            <person name="Labrenz M."/>
            <person name="Spormann A.M."/>
            <person name="Op den Camp H."/>
            <person name="Overmann J."/>
            <person name="Amann R."/>
            <person name="Jetten M.S.M."/>
            <person name="Mascher T."/>
            <person name="Medema M.H."/>
            <person name="Devos D.P."/>
            <person name="Kaster A.-K."/>
            <person name="Ovreas L."/>
            <person name="Rohde M."/>
            <person name="Galperin M.Y."/>
            <person name="Jogler C."/>
        </authorList>
    </citation>
    <scope>NUCLEOTIDE SEQUENCE [LARGE SCALE GENOMIC DNA]</scope>
    <source>
        <strain evidence="2 3">ETA_A8</strain>
    </source>
</reference>
<evidence type="ECO:0000256" key="1">
    <source>
        <dbReference type="SAM" id="Phobius"/>
    </source>
</evidence>
<feature type="transmembrane region" description="Helical" evidence="1">
    <location>
        <begin position="102"/>
        <end position="121"/>
    </location>
</feature>
<dbReference type="KEGG" id="aagg:ETAA8_49760"/>
<feature type="transmembrane region" description="Helical" evidence="1">
    <location>
        <begin position="12"/>
        <end position="34"/>
    </location>
</feature>
<proteinExistence type="predicted"/>
<organism evidence="2 3">
    <name type="scientific">Anatilimnocola aggregata</name>
    <dbReference type="NCBI Taxonomy" id="2528021"/>
    <lineage>
        <taxon>Bacteria</taxon>
        <taxon>Pseudomonadati</taxon>
        <taxon>Planctomycetota</taxon>
        <taxon>Planctomycetia</taxon>
        <taxon>Pirellulales</taxon>
        <taxon>Pirellulaceae</taxon>
        <taxon>Anatilimnocola</taxon>
    </lineage>
</organism>
<name>A0A517YHZ7_9BACT</name>
<dbReference type="RefSeq" id="WP_145094353.1">
    <property type="nucleotide sequence ID" value="NZ_CP036274.1"/>
</dbReference>
<dbReference type="AlphaFoldDB" id="A0A517YHZ7"/>
<keyword evidence="1" id="KW-1133">Transmembrane helix</keyword>
<sequence>MNDPLATNRRTFPLSLLFVMLTGFAVMAAAAAPLFRDLDLEDSPEYLGAMVGGLVAGALLGIIIGLFQFHRGWGVLYGSAVGSGIGMIAGLMTRVSPDRVGALIQAVVIGSGILLITAWLIRPAIPPDEADIITAVEVLDERLRPQSAPPNDQRDTFA</sequence>
<evidence type="ECO:0000313" key="3">
    <source>
        <dbReference type="Proteomes" id="UP000315017"/>
    </source>
</evidence>
<evidence type="ECO:0000313" key="2">
    <source>
        <dbReference type="EMBL" id="QDU29860.1"/>
    </source>
</evidence>